<evidence type="ECO:0000313" key="3">
    <source>
        <dbReference type="Proteomes" id="UP001241988"/>
    </source>
</evidence>
<evidence type="ECO:0000259" key="1">
    <source>
        <dbReference type="Pfam" id="PF06605"/>
    </source>
</evidence>
<evidence type="ECO:0000313" key="2">
    <source>
        <dbReference type="EMBL" id="MDQ0427670.1"/>
    </source>
</evidence>
<keyword evidence="3" id="KW-1185">Reference proteome</keyword>
<dbReference type="RefSeq" id="WP_308785941.1">
    <property type="nucleotide sequence ID" value="NZ_JAUSWB010000001.1"/>
</dbReference>
<protein>
    <submittedName>
        <fullName evidence="2">Phage minor structural protein</fullName>
    </submittedName>
</protein>
<proteinExistence type="predicted"/>
<comment type="caution">
    <text evidence="2">The sequence shown here is derived from an EMBL/GenBank/DDBJ whole genome shotgun (WGS) entry which is preliminary data.</text>
</comment>
<accession>A0ABU0GQN9</accession>
<dbReference type="Proteomes" id="UP001241988">
    <property type="component" value="Unassembled WGS sequence"/>
</dbReference>
<dbReference type="InterPro" id="IPR010572">
    <property type="entry name" value="Tail_dom"/>
</dbReference>
<dbReference type="Pfam" id="PF06605">
    <property type="entry name" value="Prophage_tail"/>
    <property type="match status" value="1"/>
</dbReference>
<dbReference type="InterPro" id="IPR007119">
    <property type="entry name" value="Phage_tail_spike_N"/>
</dbReference>
<dbReference type="EMBL" id="JAUSWB010000001">
    <property type="protein sequence ID" value="MDQ0427670.1"/>
    <property type="molecule type" value="Genomic_DNA"/>
</dbReference>
<dbReference type="Gene3D" id="1.20.5.340">
    <property type="match status" value="3"/>
</dbReference>
<feature type="domain" description="Tail spike" evidence="1">
    <location>
        <begin position="121"/>
        <end position="329"/>
    </location>
</feature>
<organism evidence="2 3">
    <name type="scientific">Planomicrobium stackebrandtii</name>
    <dbReference type="NCBI Taxonomy" id="253160"/>
    <lineage>
        <taxon>Bacteria</taxon>
        <taxon>Bacillati</taxon>
        <taxon>Bacillota</taxon>
        <taxon>Bacilli</taxon>
        <taxon>Bacillales</taxon>
        <taxon>Caryophanaceae</taxon>
        <taxon>Planomicrobium</taxon>
    </lineage>
</organism>
<gene>
    <name evidence="2" type="ORF">QOZ98_000495</name>
</gene>
<reference evidence="2 3" key="1">
    <citation type="submission" date="2023-07" db="EMBL/GenBank/DDBJ databases">
        <title>Genomic Encyclopedia of Type Strains, Phase IV (KMG-IV): sequencing the most valuable type-strain genomes for metagenomic binning, comparative biology and taxonomic classification.</title>
        <authorList>
            <person name="Goeker M."/>
        </authorList>
    </citation>
    <scope>NUCLEOTIDE SEQUENCE [LARGE SCALE GENOMIC DNA]</scope>
    <source>
        <strain evidence="2 3">DSM 16419</strain>
    </source>
</reference>
<sequence length="1787" mass="194667">MKILALNPQTDMLLGELNNRGDKIFSEDKHIKEIDGENSFQFITPIGIKEAKFFDQRSRILIPSETGSFEEFIVFHTNESMDDKKEVVSTAAYTEMDKEYVISPGTYVGTLPELANEALAFTTYDLGVYESIQKKTIVVTEHVGVYTYLSRLAKEFELEMPVRVETSGTRFTGRFVDFVKRIGPDLKKEVIYGRDLTGIDKTVYSDRIVTELLCIGPEREDGSRLNTVVRDEDAFQRWNRNGKPIIGIYIPESSEQDMTLKQLEQYGRTELNKRIASVVEYVITAASMEKAFPNQKVVLGCSLRIKNPEFDPPLYAEARVIRVERSIYDETQKIYHIGEVKTYSEEDIYKTFRQLQAQYNLRVIRSIDRPAGSANRIWIQITPDSSLEIPHVWSAELNDWVKIAPSTAAEIGAETPEGAQDKADEALRLAREDISGVQDALDSLEVGINTTFADGIIEEAEARAIETYLNTIGTEKVSVDNRYTAIYSDVLLIGTVKSTLSEAKTLFNIAHADLTGSIRMAISDGRTTATEKADVEVKFTAYRTRLAILATAFETAGSAIASAKAAVATEDAKDYTDDQLSSFVPFIEYTNKLAELQSQIDGSVMTWFEFGQPTAQNYPALEWTTEEMRNIHLGDVYYDKDTGFAYRYTIEQGVHTWTDLKDSDVTKALKDAAEAKDTADGKRRVFIAPPIPPYDPGDLWTQGAGGDILRCVKQKIIGQVYAASDWQKAAKYTDDTRAVQAEENAKDHADQRSTEIAAEINQTIQQTRINLETELAAKAGLNYVDGQFNLVDSELNSMLGNINLITGDVSGITSRIDGLQATSSDLQSRVALNEDALLAGNGRMTTFETDVNELAGTMSTTITQLSNIEGTITNQQAQIEANATAITLKASQASLDTLTGEVSDIGAELSVQAGKITLKAESSALATVDNKVTGVRNDLATLEVGVSGISSSVTSLRTEFDGLEIGGRNFILNSSDAFRNSSVGTYTGRLSLEGDIIYLADYDIKVGDKITFRVYLDCTQNTLKGGRARISYYRPDNTYSAVTGVIINIGQEGYSTVSWVVAEGFNRVQVLIQNSNTAVTTAEAVPYKKAKLEKGNKATEWTPAPEDVDLSINSVQQFASTVDQKADSIISNVNSLTQTVNGHTTSISNAQSSITQLSNSVALKAEQTQVETMGGQIVAVDNRVANLTVDVNGISTGVTALSQKVDGHTTSISNAQSSINQLSNSVALKAEQTQVNTIAGQVSTMQSDVSSLTVGVDGITTNVSSLRSDLNGLEVGGRNLLVDSENINFISNNNAVYPITDQVFESHRRVRRAFNQTSTDVRLSTYTARFYPVVEGRNYIESIEVKPEFEVRLALSSTGAYKLCPAGVWTKLIAMLTHTGAATTKRFMGIYGSGFSLEFNPWIEYRNLKSEEGNKATDWTPAPEDTDAAIAAVGSRVTSAESSITQLSNSIALKASQSSMDGLTGRMNSAESALTVQAGQISSKVSTTDFNGNKLVSLINQSATTVDIEASRINLIGAVTVLSDITGQLGNITAGTIDGVTFKSGTGTSRSFTLAGGMAEFIEKSGQSGVEVLTRTTLNDNALSITNSISGEVYYSSQLRADVLLLNSQGLNAEYGHDRLLLHRGLTSEIALYANAFASSVVSANALQLSGKGQTLSIENETLRYNGSPIGFSGREVLWTGAFFMRANQTITPPRKLSDCPTGWLLAWSRYVNGAPANSDWNYKLIPKSHAEEGGGIWMDITAADVNADVPPTARKYVYVTDTTIIGHDRNGTGTETGQVLRKIIAF</sequence>
<name>A0ABU0GQN9_9BACL</name>
<dbReference type="NCBIfam" id="TIGR01665">
    <property type="entry name" value="put_anti_recept"/>
    <property type="match status" value="1"/>
</dbReference>